<dbReference type="EC" id="5.2.1.8" evidence="6"/>
<organism evidence="9">
    <name type="scientific">uncultured Segetibacter sp</name>
    <dbReference type="NCBI Taxonomy" id="481133"/>
    <lineage>
        <taxon>Bacteria</taxon>
        <taxon>Pseudomonadati</taxon>
        <taxon>Bacteroidota</taxon>
        <taxon>Chitinophagia</taxon>
        <taxon>Chitinophagales</taxon>
        <taxon>Chitinophagaceae</taxon>
        <taxon>Segetibacter</taxon>
        <taxon>environmental samples</taxon>
    </lineage>
</organism>
<gene>
    <name evidence="9" type="ORF">AVDCRST_MAG96-556</name>
</gene>
<dbReference type="InterPro" id="IPR046357">
    <property type="entry name" value="PPIase_dom_sf"/>
</dbReference>
<evidence type="ECO:0000313" key="9">
    <source>
        <dbReference type="EMBL" id="CAA9473434.1"/>
    </source>
</evidence>
<evidence type="ECO:0000256" key="4">
    <source>
        <dbReference type="ARBA" id="ARBA00023235"/>
    </source>
</evidence>
<dbReference type="Pfam" id="PF00254">
    <property type="entry name" value="FKBP_C"/>
    <property type="match status" value="1"/>
</dbReference>
<keyword evidence="3 5" id="KW-0697">Rotamase</keyword>
<evidence type="ECO:0000259" key="8">
    <source>
        <dbReference type="PROSITE" id="PS50059"/>
    </source>
</evidence>
<dbReference type="PANTHER" id="PTHR43811:SF19">
    <property type="entry name" value="39 KDA FK506-BINDING NUCLEAR PROTEIN"/>
    <property type="match status" value="1"/>
</dbReference>
<feature type="domain" description="PPIase FKBP-type" evidence="8">
    <location>
        <begin position="71"/>
        <end position="158"/>
    </location>
</feature>
<dbReference type="PROSITE" id="PS50059">
    <property type="entry name" value="FKBP_PPIASE"/>
    <property type="match status" value="1"/>
</dbReference>
<evidence type="ECO:0000256" key="7">
    <source>
        <dbReference type="SAM" id="SignalP"/>
    </source>
</evidence>
<dbReference type="GO" id="GO:0003755">
    <property type="term" value="F:peptidyl-prolyl cis-trans isomerase activity"/>
    <property type="evidence" value="ECO:0007669"/>
    <property type="project" value="UniProtKB-UniRule"/>
</dbReference>
<proteinExistence type="inferred from homology"/>
<evidence type="ECO:0000256" key="2">
    <source>
        <dbReference type="ARBA" id="ARBA00006577"/>
    </source>
</evidence>
<feature type="signal peptide" evidence="7">
    <location>
        <begin position="1"/>
        <end position="20"/>
    </location>
</feature>
<evidence type="ECO:0000256" key="5">
    <source>
        <dbReference type="PROSITE-ProRule" id="PRU00277"/>
    </source>
</evidence>
<accession>A0A6J4RIC8</accession>
<keyword evidence="4 5" id="KW-0413">Isomerase</keyword>
<dbReference type="InterPro" id="IPR001179">
    <property type="entry name" value="PPIase_FKBP_dom"/>
</dbReference>
<feature type="chain" id="PRO_5027038187" description="Peptidyl-prolyl cis-trans isomerase" evidence="7">
    <location>
        <begin position="21"/>
        <end position="158"/>
    </location>
</feature>
<dbReference type="Gene3D" id="3.10.50.40">
    <property type="match status" value="1"/>
</dbReference>
<evidence type="ECO:0000256" key="6">
    <source>
        <dbReference type="RuleBase" id="RU003915"/>
    </source>
</evidence>
<evidence type="ECO:0000256" key="3">
    <source>
        <dbReference type="ARBA" id="ARBA00023110"/>
    </source>
</evidence>
<evidence type="ECO:0000256" key="1">
    <source>
        <dbReference type="ARBA" id="ARBA00000971"/>
    </source>
</evidence>
<dbReference type="AlphaFoldDB" id="A0A6J4RIC8"/>
<dbReference type="SUPFAM" id="SSF54534">
    <property type="entry name" value="FKBP-like"/>
    <property type="match status" value="1"/>
</dbReference>
<sequence length="158" mass="17163">MKDFLLVAFLIIMFSSGCSKQETGCMPVKPEAEEPQIIAYASAHGINVTRHSSGIYYEIINSGSGETPAKGSTITVGYVGKLLSDKIFDQNTSYVRKLSDLNEGWQIGIPLIKKGGRIKLIIPSAYGYGCNPKKDGDDNVVIPGNSVLFFDVNLIDLK</sequence>
<reference evidence="9" key="1">
    <citation type="submission" date="2020-02" db="EMBL/GenBank/DDBJ databases">
        <authorList>
            <person name="Meier V. D."/>
        </authorList>
    </citation>
    <scope>NUCLEOTIDE SEQUENCE</scope>
    <source>
        <strain evidence="9">AVDCRST_MAG96</strain>
    </source>
</reference>
<dbReference type="PANTHER" id="PTHR43811">
    <property type="entry name" value="FKBP-TYPE PEPTIDYL-PROLYL CIS-TRANS ISOMERASE FKPA"/>
    <property type="match status" value="1"/>
</dbReference>
<protein>
    <recommendedName>
        <fullName evidence="6">Peptidyl-prolyl cis-trans isomerase</fullName>
        <ecNumber evidence="6">5.2.1.8</ecNumber>
    </recommendedName>
</protein>
<keyword evidence="7" id="KW-0732">Signal</keyword>
<name>A0A6J4RIC8_9BACT</name>
<dbReference type="EMBL" id="CADCVN010000210">
    <property type="protein sequence ID" value="CAA9473434.1"/>
    <property type="molecule type" value="Genomic_DNA"/>
</dbReference>
<comment type="catalytic activity">
    <reaction evidence="1 5 6">
        <text>[protein]-peptidylproline (omega=180) = [protein]-peptidylproline (omega=0)</text>
        <dbReference type="Rhea" id="RHEA:16237"/>
        <dbReference type="Rhea" id="RHEA-COMP:10747"/>
        <dbReference type="Rhea" id="RHEA-COMP:10748"/>
        <dbReference type="ChEBI" id="CHEBI:83833"/>
        <dbReference type="ChEBI" id="CHEBI:83834"/>
        <dbReference type="EC" id="5.2.1.8"/>
    </reaction>
</comment>
<dbReference type="PROSITE" id="PS51257">
    <property type="entry name" value="PROKAR_LIPOPROTEIN"/>
    <property type="match status" value="1"/>
</dbReference>
<comment type="similarity">
    <text evidence="2 6">Belongs to the FKBP-type PPIase family.</text>
</comment>